<gene>
    <name evidence="11" type="ORF">HNR37_002069</name>
</gene>
<comment type="similarity">
    <text evidence="1">Belongs to the FlgM family.</text>
</comment>
<evidence type="ECO:0000256" key="5">
    <source>
        <dbReference type="ARBA" id="ARBA00023015"/>
    </source>
</evidence>
<dbReference type="Proteomes" id="UP000528322">
    <property type="component" value="Unassembled WGS sequence"/>
</dbReference>
<comment type="function">
    <text evidence="7">Responsible for the coupling of flagellin expression to flagellar assembly by preventing expression of the flagellin genes when a component of the middle class of proteins is defective. It negatively regulates flagellar genes by inhibiting the activity of FliA by directly binding to FliA.</text>
</comment>
<dbReference type="InterPro" id="IPR031316">
    <property type="entry name" value="FlgM_C"/>
</dbReference>
<dbReference type="GO" id="GO:0045892">
    <property type="term" value="P:negative regulation of DNA-templated transcription"/>
    <property type="evidence" value="ECO:0007669"/>
    <property type="project" value="InterPro"/>
</dbReference>
<evidence type="ECO:0000256" key="2">
    <source>
        <dbReference type="ARBA" id="ARBA00017823"/>
    </source>
</evidence>
<dbReference type="EMBL" id="JACHID010000015">
    <property type="protein sequence ID" value="MBB5022726.1"/>
    <property type="molecule type" value="Genomic_DNA"/>
</dbReference>
<evidence type="ECO:0000256" key="9">
    <source>
        <dbReference type="SAM" id="MobiDB-lite"/>
    </source>
</evidence>
<keyword evidence="4" id="KW-1005">Bacterial flagellum biogenesis</keyword>
<keyword evidence="11" id="KW-0282">Flagellum</keyword>
<dbReference type="SUPFAM" id="SSF101498">
    <property type="entry name" value="Anti-sigma factor FlgM"/>
    <property type="match status" value="1"/>
</dbReference>
<evidence type="ECO:0000259" key="10">
    <source>
        <dbReference type="Pfam" id="PF04316"/>
    </source>
</evidence>
<evidence type="ECO:0000256" key="6">
    <source>
        <dbReference type="ARBA" id="ARBA00023163"/>
    </source>
</evidence>
<dbReference type="RefSeq" id="WP_183733766.1">
    <property type="nucleotide sequence ID" value="NZ_JACHID010000015.1"/>
</dbReference>
<keyword evidence="6" id="KW-0804">Transcription</keyword>
<evidence type="ECO:0000256" key="1">
    <source>
        <dbReference type="ARBA" id="ARBA00005322"/>
    </source>
</evidence>
<proteinExistence type="inferred from homology"/>
<keyword evidence="3" id="KW-0678">Repressor</keyword>
<accession>A0A7W8DHM8</accession>
<evidence type="ECO:0000313" key="11">
    <source>
        <dbReference type="EMBL" id="MBB5022726.1"/>
    </source>
</evidence>
<dbReference type="InterPro" id="IPR035890">
    <property type="entry name" value="Anti-sigma-28_factor_FlgM_sf"/>
</dbReference>
<sequence length="104" mass="11344">MKVNGFGTSPIDAYLKNNRSQPKGKDEGVVQGREATSGANAQNTDKVNFSGVYMEAAKATKEAVESPDVRQERVDTLKSAIKRGDYNLNLDMLAIRLAEVLGRK</sequence>
<reference evidence="11 12" key="1">
    <citation type="submission" date="2020-08" db="EMBL/GenBank/DDBJ databases">
        <title>Genomic Encyclopedia of Type Strains, Phase IV (KMG-IV): sequencing the most valuable type-strain genomes for metagenomic binning, comparative biology and taxonomic classification.</title>
        <authorList>
            <person name="Goeker M."/>
        </authorList>
    </citation>
    <scope>NUCLEOTIDE SEQUENCE [LARGE SCALE GENOMIC DNA]</scope>
    <source>
        <strain evidence="11 12">DSM 22071</strain>
    </source>
</reference>
<feature type="domain" description="Anti-sigma-28 factor FlgM C-terminal" evidence="10">
    <location>
        <begin position="45"/>
        <end position="97"/>
    </location>
</feature>
<dbReference type="Pfam" id="PF04316">
    <property type="entry name" value="FlgM"/>
    <property type="match status" value="1"/>
</dbReference>
<evidence type="ECO:0000313" key="12">
    <source>
        <dbReference type="Proteomes" id="UP000528322"/>
    </source>
</evidence>
<keyword evidence="11" id="KW-0966">Cell projection</keyword>
<evidence type="ECO:0000256" key="7">
    <source>
        <dbReference type="ARBA" id="ARBA00024739"/>
    </source>
</evidence>
<organism evidence="11 12">
    <name type="scientific">Desulfurispira natronophila</name>
    <dbReference type="NCBI Taxonomy" id="682562"/>
    <lineage>
        <taxon>Bacteria</taxon>
        <taxon>Pseudomonadati</taxon>
        <taxon>Chrysiogenota</taxon>
        <taxon>Chrysiogenia</taxon>
        <taxon>Chrysiogenales</taxon>
        <taxon>Chrysiogenaceae</taxon>
        <taxon>Desulfurispira</taxon>
    </lineage>
</organism>
<keyword evidence="11" id="KW-0969">Cilium</keyword>
<evidence type="ECO:0000256" key="3">
    <source>
        <dbReference type="ARBA" id="ARBA00022491"/>
    </source>
</evidence>
<comment type="caution">
    <text evidence="11">The sequence shown here is derived from an EMBL/GenBank/DDBJ whole genome shotgun (WGS) entry which is preliminary data.</text>
</comment>
<dbReference type="InterPro" id="IPR007412">
    <property type="entry name" value="FlgM"/>
</dbReference>
<keyword evidence="5" id="KW-0805">Transcription regulation</keyword>
<name>A0A7W8DHM8_9BACT</name>
<feature type="region of interest" description="Disordered" evidence="9">
    <location>
        <begin position="1"/>
        <end position="43"/>
    </location>
</feature>
<keyword evidence="12" id="KW-1185">Reference proteome</keyword>
<dbReference type="GO" id="GO:0044781">
    <property type="term" value="P:bacterial-type flagellum organization"/>
    <property type="evidence" value="ECO:0007669"/>
    <property type="project" value="UniProtKB-KW"/>
</dbReference>
<dbReference type="AlphaFoldDB" id="A0A7W8DHM8"/>
<evidence type="ECO:0000256" key="8">
    <source>
        <dbReference type="ARBA" id="ARBA00030117"/>
    </source>
</evidence>
<evidence type="ECO:0000256" key="4">
    <source>
        <dbReference type="ARBA" id="ARBA00022795"/>
    </source>
</evidence>
<dbReference type="NCBIfam" id="TIGR03824">
    <property type="entry name" value="FlgM_jcvi"/>
    <property type="match status" value="1"/>
</dbReference>
<protein>
    <recommendedName>
        <fullName evidence="2">Negative regulator of flagellin synthesis</fullName>
    </recommendedName>
    <alternativeName>
        <fullName evidence="8">Anti-sigma-28 factor</fullName>
    </alternativeName>
</protein>